<dbReference type="Pfam" id="PF00696">
    <property type="entry name" value="AA_kinase"/>
    <property type="match status" value="1"/>
</dbReference>
<keyword evidence="6 8" id="KW-0012">Acyltransferase</keyword>
<dbReference type="NCBIfam" id="NF003641">
    <property type="entry name" value="PRK05279.1"/>
    <property type="match status" value="1"/>
</dbReference>
<evidence type="ECO:0000256" key="2">
    <source>
        <dbReference type="ARBA" id="ARBA00009145"/>
    </source>
</evidence>
<dbReference type="GO" id="GO:0005737">
    <property type="term" value="C:cytoplasm"/>
    <property type="evidence" value="ECO:0007669"/>
    <property type="project" value="UniProtKB-SubCell"/>
</dbReference>
<sequence>MSQHPLVEALREFAPYVHAHHGRTFVLSIPGEALLREGRRALIYDIALLRSLGVRIVLVHGARPQIEARLQAEQCHCEVVDGLRVTSTAAMTSVAAAVGAVRMELEALLSTGVASSPMGGARIEVTGGNWVVARPVGIRQGVDFQHTGEVRRINVAPIQAALDRGAIALLSPAGYSPTGEAFNLLAEEVALKAAVALRADKLVYLHPEPSAATPNQWSLATAREQLAHTPDDALFRAAVEAAEAGVPRVHVVSAQSDGALLTELYTRDGIGRMIAADGYDAARPARIDDVGGILQLIEPLERRGVLVPRSREQLELDIHHFLVMTRDNMVIGCCALMPYPEERMGEIACIVVHPDYQREGRADMLLRQAEERARSEGLERVMALTTHTPHWFVEHGFTQADVSSLPVQKQALYNLQRNSKVFIKTL</sequence>
<dbReference type="HAMAP" id="MF_01105">
    <property type="entry name" value="N_acetyl_glu_synth"/>
    <property type="match status" value="1"/>
</dbReference>
<comment type="similarity">
    <text evidence="2 8">Belongs to the acetyltransferase family. ArgA subfamily.</text>
</comment>
<evidence type="ECO:0000313" key="11">
    <source>
        <dbReference type="Proteomes" id="UP000251800"/>
    </source>
</evidence>
<name>A0A363UJ22_9GAMM</name>
<keyword evidence="5 8" id="KW-0808">Transferase</keyword>
<feature type="domain" description="N-acetyltransferase" evidence="9">
    <location>
        <begin position="280"/>
        <end position="419"/>
    </location>
</feature>
<comment type="caution">
    <text evidence="10">The sequence shown here is derived from an EMBL/GenBank/DDBJ whole genome shotgun (WGS) entry which is preliminary data.</text>
</comment>
<dbReference type="NCBIfam" id="TIGR01890">
    <property type="entry name" value="N-Ac-Glu-synth"/>
    <property type="match status" value="1"/>
</dbReference>
<dbReference type="SUPFAM" id="SSF53633">
    <property type="entry name" value="Carbamate kinase-like"/>
    <property type="match status" value="1"/>
</dbReference>
<dbReference type="InterPro" id="IPR001048">
    <property type="entry name" value="Asp/Glu/Uridylate_kinase"/>
</dbReference>
<dbReference type="PIRSF" id="PIRSF000423">
    <property type="entry name" value="ArgA"/>
    <property type="match status" value="1"/>
</dbReference>
<reference evidence="10 11" key="1">
    <citation type="submission" date="2018-05" db="EMBL/GenBank/DDBJ databases">
        <title>Abyssibacter profundi OUC007T gen. nov., sp. nov, a marine bacterium isolated from seawater of the Mariana Trench.</title>
        <authorList>
            <person name="Zhou S."/>
        </authorList>
    </citation>
    <scope>NUCLEOTIDE SEQUENCE [LARGE SCALE GENOMIC DNA]</scope>
    <source>
        <strain evidence="10 11">OUC007</strain>
    </source>
</reference>
<accession>A0A363UJ22</accession>
<dbReference type="PANTHER" id="PTHR30602:SF12">
    <property type="entry name" value="AMINO-ACID ACETYLTRANSFERASE NAGS1, CHLOROPLASTIC-RELATED"/>
    <property type="match status" value="1"/>
</dbReference>
<dbReference type="SUPFAM" id="SSF55729">
    <property type="entry name" value="Acyl-CoA N-acyltransferases (Nat)"/>
    <property type="match status" value="1"/>
</dbReference>
<dbReference type="GO" id="GO:0004042">
    <property type="term" value="F:L-glutamate N-acetyltransferase activity"/>
    <property type="evidence" value="ECO:0007669"/>
    <property type="project" value="UniProtKB-UniRule"/>
</dbReference>
<comment type="subcellular location">
    <subcellularLocation>
        <location evidence="8">Cytoplasm</location>
    </subcellularLocation>
</comment>
<dbReference type="RefSeq" id="WP_109720967.1">
    <property type="nucleotide sequence ID" value="NZ_QEQK01000011.1"/>
</dbReference>
<keyword evidence="11" id="KW-1185">Reference proteome</keyword>
<gene>
    <name evidence="8" type="primary">argA</name>
    <name evidence="10" type="ORF">DEH80_12995</name>
</gene>
<dbReference type="Proteomes" id="UP000251800">
    <property type="component" value="Unassembled WGS sequence"/>
</dbReference>
<keyword evidence="3 8" id="KW-0055">Arginine biosynthesis</keyword>
<dbReference type="OrthoDB" id="9802238at2"/>
<dbReference type="GO" id="GO:0006526">
    <property type="term" value="P:L-arginine biosynthetic process"/>
    <property type="evidence" value="ECO:0007669"/>
    <property type="project" value="UniProtKB-UniRule"/>
</dbReference>
<dbReference type="InterPro" id="IPR036393">
    <property type="entry name" value="AceGlu_kinase-like_sf"/>
</dbReference>
<evidence type="ECO:0000256" key="6">
    <source>
        <dbReference type="ARBA" id="ARBA00023315"/>
    </source>
</evidence>
<comment type="pathway">
    <text evidence="1 8">Amino-acid biosynthesis; L-arginine biosynthesis; N(2)-acetyl-L-ornithine from L-glutamate: step 1/4.</text>
</comment>
<evidence type="ECO:0000259" key="9">
    <source>
        <dbReference type="PROSITE" id="PS51186"/>
    </source>
</evidence>
<dbReference type="Gene3D" id="3.40.630.30">
    <property type="match status" value="1"/>
</dbReference>
<evidence type="ECO:0000313" key="10">
    <source>
        <dbReference type="EMBL" id="PWN55425.1"/>
    </source>
</evidence>
<dbReference type="Gene3D" id="3.40.1160.10">
    <property type="entry name" value="Acetylglutamate kinase-like"/>
    <property type="match status" value="1"/>
</dbReference>
<evidence type="ECO:0000256" key="5">
    <source>
        <dbReference type="ARBA" id="ARBA00022679"/>
    </source>
</evidence>
<comment type="miscellaneous">
    <text evidence="8">In bacteria which possess the bifunctional enzyme ornithine acetyltransferase/N-acetylglutamate synthase (ArgJ), ArgA fulfills an anaplerotic role.</text>
</comment>
<dbReference type="Pfam" id="PF00583">
    <property type="entry name" value="Acetyltransf_1"/>
    <property type="match status" value="1"/>
</dbReference>
<dbReference type="InterPro" id="IPR000182">
    <property type="entry name" value="GNAT_dom"/>
</dbReference>
<evidence type="ECO:0000256" key="3">
    <source>
        <dbReference type="ARBA" id="ARBA00022571"/>
    </source>
</evidence>
<dbReference type="EC" id="2.3.1.1" evidence="8"/>
<keyword evidence="4 8" id="KW-0028">Amino-acid biosynthesis</keyword>
<proteinExistence type="inferred from homology"/>
<dbReference type="CDD" id="cd04237">
    <property type="entry name" value="AAK_NAGS-ABP"/>
    <property type="match status" value="1"/>
</dbReference>
<dbReference type="CDD" id="cd04301">
    <property type="entry name" value="NAT_SF"/>
    <property type="match status" value="1"/>
</dbReference>
<evidence type="ECO:0000256" key="1">
    <source>
        <dbReference type="ARBA" id="ARBA00004925"/>
    </source>
</evidence>
<dbReference type="AlphaFoldDB" id="A0A363UJ22"/>
<dbReference type="InterPro" id="IPR010167">
    <property type="entry name" value="NH2A_AcTrfase"/>
</dbReference>
<dbReference type="InterPro" id="IPR016181">
    <property type="entry name" value="Acyl_CoA_acyltransferase"/>
</dbReference>
<organism evidence="10 11">
    <name type="scientific">Abyssibacter profundi</name>
    <dbReference type="NCBI Taxonomy" id="2182787"/>
    <lineage>
        <taxon>Bacteria</taxon>
        <taxon>Pseudomonadati</taxon>
        <taxon>Pseudomonadota</taxon>
        <taxon>Gammaproteobacteria</taxon>
        <taxon>Chromatiales</taxon>
        <taxon>Oceanococcaceae</taxon>
        <taxon>Abyssibacter</taxon>
    </lineage>
</organism>
<dbReference type="PROSITE" id="PS51186">
    <property type="entry name" value="GNAT"/>
    <property type="match status" value="1"/>
</dbReference>
<dbReference type="PANTHER" id="PTHR30602">
    <property type="entry name" value="AMINO-ACID ACETYLTRANSFERASE"/>
    <property type="match status" value="1"/>
</dbReference>
<dbReference type="UniPathway" id="UPA00068">
    <property type="reaction ID" value="UER00106"/>
</dbReference>
<evidence type="ECO:0000256" key="7">
    <source>
        <dbReference type="ARBA" id="ARBA00048372"/>
    </source>
</evidence>
<evidence type="ECO:0000256" key="4">
    <source>
        <dbReference type="ARBA" id="ARBA00022605"/>
    </source>
</evidence>
<evidence type="ECO:0000256" key="8">
    <source>
        <dbReference type="HAMAP-Rule" id="MF_01105"/>
    </source>
</evidence>
<dbReference type="InterPro" id="IPR033719">
    <property type="entry name" value="NAGS_kin"/>
</dbReference>
<keyword evidence="8" id="KW-0963">Cytoplasm</keyword>
<protein>
    <recommendedName>
        <fullName evidence="8">Amino-acid acetyltransferase</fullName>
        <ecNumber evidence="8">2.3.1.1</ecNumber>
    </recommendedName>
    <alternativeName>
        <fullName evidence="8">N-acetylglutamate synthase</fullName>
        <shortName evidence="8">AGS</shortName>
        <shortName evidence="8">NAGS</shortName>
    </alternativeName>
</protein>
<comment type="catalytic activity">
    <reaction evidence="7 8">
        <text>L-glutamate + acetyl-CoA = N-acetyl-L-glutamate + CoA + H(+)</text>
        <dbReference type="Rhea" id="RHEA:24292"/>
        <dbReference type="ChEBI" id="CHEBI:15378"/>
        <dbReference type="ChEBI" id="CHEBI:29985"/>
        <dbReference type="ChEBI" id="CHEBI:44337"/>
        <dbReference type="ChEBI" id="CHEBI:57287"/>
        <dbReference type="ChEBI" id="CHEBI:57288"/>
        <dbReference type="EC" id="2.3.1.1"/>
    </reaction>
</comment>
<dbReference type="EMBL" id="QEQK01000011">
    <property type="protein sequence ID" value="PWN55425.1"/>
    <property type="molecule type" value="Genomic_DNA"/>
</dbReference>